<feature type="compositionally biased region" description="Low complexity" evidence="5">
    <location>
        <begin position="218"/>
        <end position="235"/>
    </location>
</feature>
<dbReference type="InterPro" id="IPR002130">
    <property type="entry name" value="Cyclophilin-type_PPIase_dom"/>
</dbReference>
<dbReference type="CDD" id="cd00317">
    <property type="entry name" value="cyclophilin"/>
    <property type="match status" value="1"/>
</dbReference>
<accession>A0A494TF70</accession>
<proteinExistence type="inferred from homology"/>
<evidence type="ECO:0000256" key="1">
    <source>
        <dbReference type="ARBA" id="ARBA00007365"/>
    </source>
</evidence>
<dbReference type="PROSITE" id="PS00170">
    <property type="entry name" value="CSA_PPIASE_1"/>
    <property type="match status" value="1"/>
</dbReference>
<dbReference type="EMBL" id="CP032829">
    <property type="protein sequence ID" value="AYJ85912.1"/>
    <property type="molecule type" value="Genomic_DNA"/>
</dbReference>
<comment type="similarity">
    <text evidence="1 4">Belongs to the cyclophilin-type PPIase family.</text>
</comment>
<protein>
    <recommendedName>
        <fullName evidence="4">Peptidyl-prolyl cis-trans isomerase</fullName>
        <shortName evidence="4">PPIase</shortName>
        <ecNumber evidence="4">5.2.1.8</ecNumber>
    </recommendedName>
</protein>
<dbReference type="Proteomes" id="UP000276254">
    <property type="component" value="Chromosome"/>
</dbReference>
<comment type="function">
    <text evidence="4">PPIases accelerate the folding of proteins. It catalyzes the cis-trans isomerization of proline imidic peptide bonds in oligopeptides.</text>
</comment>
<feature type="domain" description="PPIase cyclophilin-type" evidence="6">
    <location>
        <begin position="52"/>
        <end position="194"/>
    </location>
</feature>
<feature type="chain" id="PRO_5019617636" description="Peptidyl-prolyl cis-trans isomerase" evidence="4">
    <location>
        <begin position="20"/>
        <end position="245"/>
    </location>
</feature>
<dbReference type="PROSITE" id="PS50072">
    <property type="entry name" value="CSA_PPIASE_2"/>
    <property type="match status" value="1"/>
</dbReference>
<reference evidence="7 8" key="1">
    <citation type="submission" date="2018-09" db="EMBL/GenBank/DDBJ databases">
        <title>Sphingomonas peninsula sp. nov., isolated from fildes peninsula, Antarctic soil.</title>
        <authorList>
            <person name="Yingchao G."/>
        </authorList>
    </citation>
    <scope>NUCLEOTIDE SEQUENCE [LARGE SCALE GENOMIC DNA]</scope>
    <source>
        <strain evidence="7 8">YZ-8</strain>
    </source>
</reference>
<dbReference type="SUPFAM" id="SSF50891">
    <property type="entry name" value="Cyclophilin-like"/>
    <property type="match status" value="1"/>
</dbReference>
<dbReference type="Gene3D" id="2.40.100.10">
    <property type="entry name" value="Cyclophilin-like"/>
    <property type="match status" value="1"/>
</dbReference>
<name>A0A494TF70_SPHPE</name>
<keyword evidence="8" id="KW-1185">Reference proteome</keyword>
<keyword evidence="2 4" id="KW-0697">Rotamase</keyword>
<sequence>MRLMLGFMVLAAFSGTAFAKKPVIAVAAPTPAPVAPPSDPKNILHLDLSTGGSVVILLRPDKAPNSVERIRVLTRAGFYDNVVFHRVIEGFMAQTGDPKGTGEGGSPLPDVKAEFNDLPHLRGAVSMARPTDINGANSQFFIVLMPVLRLDGKYTVVGRAISGMQYVDAIARGEPPANPSKIIHAWMETDGPTAAKVPLVIPAPVAVTAPAPAPATPATPAAPVTTPAPVEAAPATPAPAPVPPK</sequence>
<dbReference type="RefSeq" id="WP_121152537.1">
    <property type="nucleotide sequence ID" value="NZ_CP032829.1"/>
</dbReference>
<feature type="signal peptide" evidence="4">
    <location>
        <begin position="1"/>
        <end position="19"/>
    </location>
</feature>
<keyword evidence="4" id="KW-0732">Signal</keyword>
<dbReference type="GO" id="GO:0003755">
    <property type="term" value="F:peptidyl-prolyl cis-trans isomerase activity"/>
    <property type="evidence" value="ECO:0007669"/>
    <property type="project" value="UniProtKB-UniRule"/>
</dbReference>
<evidence type="ECO:0000256" key="2">
    <source>
        <dbReference type="ARBA" id="ARBA00023110"/>
    </source>
</evidence>
<dbReference type="KEGG" id="spha:D3Y57_07910"/>
<evidence type="ECO:0000256" key="3">
    <source>
        <dbReference type="ARBA" id="ARBA00023235"/>
    </source>
</evidence>
<dbReference type="InterPro" id="IPR029000">
    <property type="entry name" value="Cyclophilin-like_dom_sf"/>
</dbReference>
<dbReference type="PANTHER" id="PTHR45625:SF4">
    <property type="entry name" value="PEPTIDYLPROLYL ISOMERASE DOMAIN AND WD REPEAT-CONTAINING PROTEIN 1"/>
    <property type="match status" value="1"/>
</dbReference>
<evidence type="ECO:0000256" key="5">
    <source>
        <dbReference type="SAM" id="MobiDB-lite"/>
    </source>
</evidence>
<feature type="compositionally biased region" description="Pro residues" evidence="5">
    <location>
        <begin position="236"/>
        <end position="245"/>
    </location>
</feature>
<evidence type="ECO:0000313" key="8">
    <source>
        <dbReference type="Proteomes" id="UP000276254"/>
    </source>
</evidence>
<keyword evidence="3 4" id="KW-0413">Isomerase</keyword>
<dbReference type="EC" id="5.2.1.8" evidence="4"/>
<dbReference type="AlphaFoldDB" id="A0A494TF70"/>
<dbReference type="InterPro" id="IPR020892">
    <property type="entry name" value="Cyclophilin-type_PPIase_CS"/>
</dbReference>
<dbReference type="OrthoDB" id="9807797at2"/>
<dbReference type="Pfam" id="PF00160">
    <property type="entry name" value="Pro_isomerase"/>
    <property type="match status" value="1"/>
</dbReference>
<feature type="region of interest" description="Disordered" evidence="5">
    <location>
        <begin position="210"/>
        <end position="245"/>
    </location>
</feature>
<evidence type="ECO:0000259" key="6">
    <source>
        <dbReference type="PROSITE" id="PS50072"/>
    </source>
</evidence>
<evidence type="ECO:0000313" key="7">
    <source>
        <dbReference type="EMBL" id="AYJ85912.1"/>
    </source>
</evidence>
<gene>
    <name evidence="7" type="ORF">D3Y57_07910</name>
</gene>
<dbReference type="GO" id="GO:0006457">
    <property type="term" value="P:protein folding"/>
    <property type="evidence" value="ECO:0007669"/>
    <property type="project" value="InterPro"/>
</dbReference>
<organism evidence="7 8">
    <name type="scientific">Sphingomonas paeninsulae</name>
    <dbReference type="NCBI Taxonomy" id="2319844"/>
    <lineage>
        <taxon>Bacteria</taxon>
        <taxon>Pseudomonadati</taxon>
        <taxon>Pseudomonadota</taxon>
        <taxon>Alphaproteobacteria</taxon>
        <taxon>Sphingomonadales</taxon>
        <taxon>Sphingomonadaceae</taxon>
        <taxon>Sphingomonas</taxon>
    </lineage>
</organism>
<evidence type="ECO:0000256" key="4">
    <source>
        <dbReference type="RuleBase" id="RU363019"/>
    </source>
</evidence>
<dbReference type="PRINTS" id="PR00153">
    <property type="entry name" value="CSAPPISMRASE"/>
</dbReference>
<comment type="catalytic activity">
    <reaction evidence="4">
        <text>[protein]-peptidylproline (omega=180) = [protein]-peptidylproline (omega=0)</text>
        <dbReference type="Rhea" id="RHEA:16237"/>
        <dbReference type="Rhea" id="RHEA-COMP:10747"/>
        <dbReference type="Rhea" id="RHEA-COMP:10748"/>
        <dbReference type="ChEBI" id="CHEBI:83833"/>
        <dbReference type="ChEBI" id="CHEBI:83834"/>
        <dbReference type="EC" id="5.2.1.8"/>
    </reaction>
</comment>
<dbReference type="PANTHER" id="PTHR45625">
    <property type="entry name" value="PEPTIDYL-PROLYL CIS-TRANS ISOMERASE-RELATED"/>
    <property type="match status" value="1"/>
</dbReference>
<dbReference type="InterPro" id="IPR044666">
    <property type="entry name" value="Cyclophilin_A-like"/>
</dbReference>